<evidence type="ECO:0000256" key="2">
    <source>
        <dbReference type="ARBA" id="ARBA00004141"/>
    </source>
</evidence>
<dbReference type="PROSITE" id="PS50112">
    <property type="entry name" value="PAS"/>
    <property type="match status" value="2"/>
</dbReference>
<evidence type="ECO:0000313" key="16">
    <source>
        <dbReference type="EMBL" id="PIS43648.1"/>
    </source>
</evidence>
<accession>A0A2H0YYS6</accession>
<dbReference type="GO" id="GO:0000155">
    <property type="term" value="F:phosphorelay sensor kinase activity"/>
    <property type="evidence" value="ECO:0007669"/>
    <property type="project" value="InterPro"/>
</dbReference>
<dbReference type="SMART" id="SM00388">
    <property type="entry name" value="HisKA"/>
    <property type="match status" value="1"/>
</dbReference>
<dbReference type="GO" id="GO:0005524">
    <property type="term" value="F:ATP binding"/>
    <property type="evidence" value="ECO:0007669"/>
    <property type="project" value="UniProtKB-KW"/>
</dbReference>
<keyword evidence="13" id="KW-0175">Coiled coil</keyword>
<dbReference type="Proteomes" id="UP000228687">
    <property type="component" value="Unassembled WGS sequence"/>
</dbReference>
<feature type="domain" description="PAS" evidence="15">
    <location>
        <begin position="230"/>
        <end position="301"/>
    </location>
</feature>
<keyword evidence="4" id="KW-0597">Phosphoprotein</keyword>
<keyword evidence="10" id="KW-1133">Transmembrane helix</keyword>
<evidence type="ECO:0000259" key="14">
    <source>
        <dbReference type="PROSITE" id="PS50109"/>
    </source>
</evidence>
<organism evidence="16 17">
    <name type="scientific">Candidatus Kaiserbacteria bacterium CG08_land_8_20_14_0_20_50_21</name>
    <dbReference type="NCBI Taxonomy" id="1974604"/>
    <lineage>
        <taxon>Bacteria</taxon>
        <taxon>Candidatus Kaiseribacteriota</taxon>
    </lineage>
</organism>
<dbReference type="InterPro" id="IPR003661">
    <property type="entry name" value="HisK_dim/P_dom"/>
</dbReference>
<evidence type="ECO:0000256" key="8">
    <source>
        <dbReference type="ARBA" id="ARBA00022777"/>
    </source>
</evidence>
<evidence type="ECO:0000256" key="10">
    <source>
        <dbReference type="ARBA" id="ARBA00022989"/>
    </source>
</evidence>
<keyword evidence="8" id="KW-0418">Kinase</keyword>
<dbReference type="PANTHER" id="PTHR42878:SF7">
    <property type="entry name" value="SENSOR HISTIDINE KINASE GLRK"/>
    <property type="match status" value="1"/>
</dbReference>
<dbReference type="InterPro" id="IPR013767">
    <property type="entry name" value="PAS_fold"/>
</dbReference>
<proteinExistence type="predicted"/>
<name>A0A2H0YYS6_9BACT</name>
<gene>
    <name evidence="16" type="ORF">COT23_00155</name>
</gene>
<evidence type="ECO:0000256" key="3">
    <source>
        <dbReference type="ARBA" id="ARBA00012438"/>
    </source>
</evidence>
<dbReference type="PRINTS" id="PR00344">
    <property type="entry name" value="BCTRLSENSOR"/>
</dbReference>
<keyword evidence="7" id="KW-0547">Nucleotide-binding</keyword>
<keyword evidence="6" id="KW-0812">Transmembrane</keyword>
<dbReference type="SUPFAM" id="SSF55874">
    <property type="entry name" value="ATPase domain of HSP90 chaperone/DNA topoisomerase II/histidine kinase"/>
    <property type="match status" value="1"/>
</dbReference>
<dbReference type="Pfam" id="PF02518">
    <property type="entry name" value="HATPase_c"/>
    <property type="match status" value="1"/>
</dbReference>
<dbReference type="InterPro" id="IPR035965">
    <property type="entry name" value="PAS-like_dom_sf"/>
</dbReference>
<dbReference type="Pfam" id="PF13426">
    <property type="entry name" value="PAS_9"/>
    <property type="match status" value="1"/>
</dbReference>
<dbReference type="Pfam" id="PF00512">
    <property type="entry name" value="HisKA"/>
    <property type="match status" value="1"/>
</dbReference>
<evidence type="ECO:0000256" key="7">
    <source>
        <dbReference type="ARBA" id="ARBA00022741"/>
    </source>
</evidence>
<evidence type="ECO:0000256" key="6">
    <source>
        <dbReference type="ARBA" id="ARBA00022692"/>
    </source>
</evidence>
<evidence type="ECO:0000256" key="5">
    <source>
        <dbReference type="ARBA" id="ARBA00022679"/>
    </source>
</evidence>
<comment type="subcellular location">
    <subcellularLocation>
        <location evidence="2">Membrane</location>
        <topology evidence="2">Multi-pass membrane protein</topology>
    </subcellularLocation>
</comment>
<dbReference type="InterPro" id="IPR050351">
    <property type="entry name" value="BphY/WalK/GraS-like"/>
</dbReference>
<dbReference type="InterPro" id="IPR005467">
    <property type="entry name" value="His_kinase_dom"/>
</dbReference>
<dbReference type="SUPFAM" id="SSF55785">
    <property type="entry name" value="PYP-like sensor domain (PAS domain)"/>
    <property type="match status" value="2"/>
</dbReference>
<dbReference type="SMART" id="SM00387">
    <property type="entry name" value="HATPase_c"/>
    <property type="match status" value="1"/>
</dbReference>
<dbReference type="Gene3D" id="3.30.450.20">
    <property type="entry name" value="PAS domain"/>
    <property type="match status" value="2"/>
</dbReference>
<dbReference type="PANTHER" id="PTHR42878">
    <property type="entry name" value="TWO-COMPONENT HISTIDINE KINASE"/>
    <property type="match status" value="1"/>
</dbReference>
<dbReference type="EMBL" id="PEXT01000005">
    <property type="protein sequence ID" value="PIS43648.1"/>
    <property type="molecule type" value="Genomic_DNA"/>
</dbReference>
<dbReference type="Gene3D" id="1.10.287.130">
    <property type="match status" value="1"/>
</dbReference>
<dbReference type="SUPFAM" id="SSF47384">
    <property type="entry name" value="Homodimeric domain of signal transducing histidine kinase"/>
    <property type="match status" value="1"/>
</dbReference>
<keyword evidence="9" id="KW-0067">ATP-binding</keyword>
<dbReference type="CDD" id="cd00075">
    <property type="entry name" value="HATPase"/>
    <property type="match status" value="1"/>
</dbReference>
<keyword evidence="5" id="KW-0808">Transferase</keyword>
<keyword evidence="12" id="KW-0472">Membrane</keyword>
<dbReference type="Gene3D" id="3.30.565.10">
    <property type="entry name" value="Histidine kinase-like ATPase, C-terminal domain"/>
    <property type="match status" value="1"/>
</dbReference>
<comment type="caution">
    <text evidence="16">The sequence shown here is derived from an EMBL/GenBank/DDBJ whole genome shotgun (WGS) entry which is preliminary data.</text>
</comment>
<evidence type="ECO:0000256" key="9">
    <source>
        <dbReference type="ARBA" id="ARBA00022840"/>
    </source>
</evidence>
<evidence type="ECO:0000313" key="17">
    <source>
        <dbReference type="Proteomes" id="UP000228687"/>
    </source>
</evidence>
<dbReference type="GO" id="GO:0016020">
    <property type="term" value="C:membrane"/>
    <property type="evidence" value="ECO:0007669"/>
    <property type="project" value="UniProtKB-SubCell"/>
</dbReference>
<dbReference type="InterPro" id="IPR036890">
    <property type="entry name" value="HATPase_C_sf"/>
</dbReference>
<dbReference type="InterPro" id="IPR036097">
    <property type="entry name" value="HisK_dim/P_sf"/>
</dbReference>
<keyword evidence="11" id="KW-0902">Two-component regulatory system</keyword>
<feature type="domain" description="Histidine kinase" evidence="14">
    <location>
        <begin position="370"/>
        <end position="590"/>
    </location>
</feature>
<comment type="catalytic activity">
    <reaction evidence="1">
        <text>ATP + protein L-histidine = ADP + protein N-phospho-L-histidine.</text>
        <dbReference type="EC" id="2.7.13.3"/>
    </reaction>
</comment>
<evidence type="ECO:0000256" key="13">
    <source>
        <dbReference type="SAM" id="Coils"/>
    </source>
</evidence>
<dbReference type="EC" id="2.7.13.3" evidence="3"/>
<dbReference type="GO" id="GO:0007234">
    <property type="term" value="P:osmosensory signaling via phosphorelay pathway"/>
    <property type="evidence" value="ECO:0007669"/>
    <property type="project" value="TreeGrafter"/>
</dbReference>
<dbReference type="SMART" id="SM00091">
    <property type="entry name" value="PAS"/>
    <property type="match status" value="2"/>
</dbReference>
<feature type="coiled-coil region" evidence="13">
    <location>
        <begin position="173"/>
        <end position="218"/>
    </location>
</feature>
<evidence type="ECO:0000256" key="12">
    <source>
        <dbReference type="ARBA" id="ARBA00023136"/>
    </source>
</evidence>
<reference evidence="17" key="1">
    <citation type="submission" date="2017-09" db="EMBL/GenBank/DDBJ databases">
        <title>Depth-based differentiation of microbial function through sediment-hosted aquifers and enrichment of novel symbionts in the deep terrestrial subsurface.</title>
        <authorList>
            <person name="Probst A.J."/>
            <person name="Ladd B."/>
            <person name="Jarett J.K."/>
            <person name="Geller-Mcgrath D.E."/>
            <person name="Sieber C.M.K."/>
            <person name="Emerson J.B."/>
            <person name="Anantharaman K."/>
            <person name="Thomas B.C."/>
            <person name="Malmstrom R."/>
            <person name="Stieglmeier M."/>
            <person name="Klingl A."/>
            <person name="Woyke T."/>
            <person name="Ryan C.M."/>
            <person name="Banfield J.F."/>
        </authorList>
    </citation>
    <scope>NUCLEOTIDE SEQUENCE [LARGE SCALE GENOMIC DNA]</scope>
</reference>
<dbReference type="InterPro" id="IPR000014">
    <property type="entry name" value="PAS"/>
</dbReference>
<dbReference type="NCBIfam" id="TIGR00229">
    <property type="entry name" value="sensory_box"/>
    <property type="match status" value="1"/>
</dbReference>
<dbReference type="GO" id="GO:0006355">
    <property type="term" value="P:regulation of DNA-templated transcription"/>
    <property type="evidence" value="ECO:0007669"/>
    <property type="project" value="InterPro"/>
</dbReference>
<evidence type="ECO:0000259" key="15">
    <source>
        <dbReference type="PROSITE" id="PS50112"/>
    </source>
</evidence>
<dbReference type="CDD" id="cd00130">
    <property type="entry name" value="PAS"/>
    <property type="match status" value="2"/>
</dbReference>
<dbReference type="InterPro" id="IPR003594">
    <property type="entry name" value="HATPase_dom"/>
</dbReference>
<feature type="domain" description="PAS" evidence="15">
    <location>
        <begin position="2"/>
        <end position="47"/>
    </location>
</feature>
<dbReference type="CDD" id="cd00082">
    <property type="entry name" value="HisKA"/>
    <property type="match status" value="1"/>
</dbReference>
<dbReference type="GO" id="GO:0000156">
    <property type="term" value="F:phosphorelay response regulator activity"/>
    <property type="evidence" value="ECO:0007669"/>
    <property type="project" value="TreeGrafter"/>
</dbReference>
<dbReference type="FunFam" id="3.30.565.10:FF:000006">
    <property type="entry name" value="Sensor histidine kinase WalK"/>
    <property type="match status" value="1"/>
</dbReference>
<dbReference type="GO" id="GO:0030295">
    <property type="term" value="F:protein kinase activator activity"/>
    <property type="evidence" value="ECO:0007669"/>
    <property type="project" value="TreeGrafter"/>
</dbReference>
<dbReference type="InterPro" id="IPR004358">
    <property type="entry name" value="Sig_transdc_His_kin-like_C"/>
</dbReference>
<evidence type="ECO:0000256" key="1">
    <source>
        <dbReference type="ARBA" id="ARBA00000085"/>
    </source>
</evidence>
<dbReference type="AlphaFoldDB" id="A0A2H0YYS6"/>
<evidence type="ECO:0000256" key="4">
    <source>
        <dbReference type="ARBA" id="ARBA00022553"/>
    </source>
</evidence>
<dbReference type="Pfam" id="PF00989">
    <property type="entry name" value="PAS"/>
    <property type="match status" value="1"/>
</dbReference>
<dbReference type="PROSITE" id="PS50109">
    <property type="entry name" value="HIS_KIN"/>
    <property type="match status" value="1"/>
</dbReference>
<protein>
    <recommendedName>
        <fullName evidence="3">histidine kinase</fullName>
        <ecNumber evidence="3">2.7.13.3</ecNumber>
    </recommendedName>
</protein>
<sequence length="603" mass="67837">MAQSILGGVLSFVAEGVIIFAPDGTITLINPHASLLLDYTSDDLIGKHIDDALALTFDFSPLESEERITYQIFTARKVFTVPPGKVAHLTSWSGNNFPIFISARSIKFENSEIGLLVFRDISNEKKLENYKTNTAKRLSELTPFLQRTAVGNFSDTPEISYQEDEFTELFVGLRLMIEDLREADVQREREQAEKITVVKKTEEERRKLAEEYSKKLGKQVEEKTREIIQSKAHIETIIENLTDGLLEYDNDFTLLRMNRAAEMLLGIDREEVVGKEVLPKDIDTKNRKSLIDVSYPALASATNKVKRNLTKFNAEINEMTISYPLERELQIITVPITDQTTKEQQGFIKLVRDVTREKNIARSKSEFISIAAHQLRTPLSAVKWTLHMILNGDEGPINSSQYELLSNGYETNEKMIQLVNDLLNVARIEEGRFGYDFKQNDIMKTIEGVVELMKISARERGVAISITMPKENPPLFVFDANKVALALQNLVDNSIKYTLAGGKVSIEINIHDGFLEIHVRDTGIGIPKEQMNMLFTKFFRANNALHIQTGGSGLGLYLAKNVAVRHGGSLHVESQEGTGSVFSFSLPLDAQHIPKDDALLDDV</sequence>
<evidence type="ECO:0000256" key="11">
    <source>
        <dbReference type="ARBA" id="ARBA00023012"/>
    </source>
</evidence>